<dbReference type="Pfam" id="PF12680">
    <property type="entry name" value="SnoaL_2"/>
    <property type="match status" value="1"/>
</dbReference>
<proteinExistence type="predicted"/>
<dbReference type="InterPro" id="IPR032710">
    <property type="entry name" value="NTF2-like_dom_sf"/>
</dbReference>
<evidence type="ECO:0000313" key="2">
    <source>
        <dbReference type="EMBL" id="GGK31662.1"/>
    </source>
</evidence>
<sequence>MEAYGDWDFDTMKTFYAENIHFEDPTGSEAFNQKFDFNGIEEVYNFFKGVFKNGFENEKPPYVDFRIEKVFESGSFVIINSTFECQLPNSWFKESSLERILISIPFLTILQIENGKIISHADYGGYDNYMKQIQVQITNNKE</sequence>
<dbReference type="Proteomes" id="UP000612329">
    <property type="component" value="Unassembled WGS sequence"/>
</dbReference>
<accession>A0A8J3FI89</accession>
<gene>
    <name evidence="2" type="ORF">GCM10007962_27580</name>
</gene>
<keyword evidence="3" id="KW-1185">Reference proteome</keyword>
<dbReference type="SUPFAM" id="SSF54427">
    <property type="entry name" value="NTF2-like"/>
    <property type="match status" value="1"/>
</dbReference>
<name>A0A8J3FI89_9FLAO</name>
<dbReference type="EMBL" id="BMNR01000007">
    <property type="protein sequence ID" value="GGK31662.1"/>
    <property type="molecule type" value="Genomic_DNA"/>
</dbReference>
<comment type="caution">
    <text evidence="2">The sequence shown here is derived from an EMBL/GenBank/DDBJ whole genome shotgun (WGS) entry which is preliminary data.</text>
</comment>
<reference evidence="2" key="2">
    <citation type="submission" date="2020-09" db="EMBL/GenBank/DDBJ databases">
        <authorList>
            <person name="Sun Q."/>
            <person name="Ohkuma M."/>
        </authorList>
    </citation>
    <scope>NUCLEOTIDE SEQUENCE</scope>
    <source>
        <strain evidence="2">JCM 12862</strain>
    </source>
</reference>
<evidence type="ECO:0000313" key="3">
    <source>
        <dbReference type="Proteomes" id="UP000612329"/>
    </source>
</evidence>
<organism evidence="2 3">
    <name type="scientific">Yeosuana aromativorans</name>
    <dbReference type="NCBI Taxonomy" id="288019"/>
    <lineage>
        <taxon>Bacteria</taxon>
        <taxon>Pseudomonadati</taxon>
        <taxon>Bacteroidota</taxon>
        <taxon>Flavobacteriia</taxon>
        <taxon>Flavobacteriales</taxon>
        <taxon>Flavobacteriaceae</taxon>
        <taxon>Yeosuana</taxon>
    </lineage>
</organism>
<protein>
    <recommendedName>
        <fullName evidence="1">SnoaL-like domain-containing protein</fullName>
    </recommendedName>
</protein>
<evidence type="ECO:0000259" key="1">
    <source>
        <dbReference type="Pfam" id="PF12680"/>
    </source>
</evidence>
<dbReference type="AlphaFoldDB" id="A0A8J3FI89"/>
<dbReference type="InterPro" id="IPR037401">
    <property type="entry name" value="SnoaL-like"/>
</dbReference>
<reference evidence="2" key="1">
    <citation type="journal article" date="2014" name="Int. J. Syst. Evol. Microbiol.">
        <title>Complete genome sequence of Corynebacterium casei LMG S-19264T (=DSM 44701T), isolated from a smear-ripened cheese.</title>
        <authorList>
            <consortium name="US DOE Joint Genome Institute (JGI-PGF)"/>
            <person name="Walter F."/>
            <person name="Albersmeier A."/>
            <person name="Kalinowski J."/>
            <person name="Ruckert C."/>
        </authorList>
    </citation>
    <scope>NUCLEOTIDE SEQUENCE</scope>
    <source>
        <strain evidence="2">JCM 12862</strain>
    </source>
</reference>
<dbReference type="Gene3D" id="3.10.450.50">
    <property type="match status" value="1"/>
</dbReference>
<feature type="domain" description="SnoaL-like" evidence="1">
    <location>
        <begin position="2"/>
        <end position="120"/>
    </location>
</feature>